<dbReference type="EMBL" id="JBHRSL010000002">
    <property type="protein sequence ID" value="MFC3050818.1"/>
    <property type="molecule type" value="Genomic_DNA"/>
</dbReference>
<dbReference type="Pfam" id="PF13466">
    <property type="entry name" value="STAS_2"/>
    <property type="match status" value="1"/>
</dbReference>
<dbReference type="InterPro" id="IPR002645">
    <property type="entry name" value="STAS_dom"/>
</dbReference>
<reference evidence="3" key="1">
    <citation type="journal article" date="2019" name="Int. J. Syst. Evol. Microbiol.">
        <title>The Global Catalogue of Microorganisms (GCM) 10K type strain sequencing project: providing services to taxonomists for standard genome sequencing and annotation.</title>
        <authorList>
            <consortium name="The Broad Institute Genomics Platform"/>
            <consortium name="The Broad Institute Genome Sequencing Center for Infectious Disease"/>
            <person name="Wu L."/>
            <person name="Ma J."/>
        </authorList>
    </citation>
    <scope>NUCLEOTIDE SEQUENCE [LARGE SCALE GENOMIC DNA]</scope>
    <source>
        <strain evidence="3">KCTC 62164</strain>
    </source>
</reference>
<dbReference type="RefSeq" id="WP_194212551.1">
    <property type="nucleotide sequence ID" value="NZ_CP061205.1"/>
</dbReference>
<proteinExistence type="predicted"/>
<protein>
    <submittedName>
        <fullName evidence="2">Lipid asymmetry maintenance protein MlaB</fullName>
    </submittedName>
</protein>
<sequence>MVRKNKADARSDKNLSFSLPQVLDLLAAQGLKDKLLEFFDLEGDLLIEGSDVERISTPCIEVLVAAQKAFKNAERAFQIKNPSEYLSEAFETLGLGTDLDQWRIS</sequence>
<dbReference type="InterPro" id="IPR058548">
    <property type="entry name" value="MlaB-like_STAS"/>
</dbReference>
<keyword evidence="3" id="KW-1185">Reference proteome</keyword>
<name>A0ABV7D1F0_9PROT</name>
<accession>A0ABV7D1F0</accession>
<evidence type="ECO:0000313" key="2">
    <source>
        <dbReference type="EMBL" id="MFC3050818.1"/>
    </source>
</evidence>
<gene>
    <name evidence="2" type="ORF">ACFOKA_02755</name>
</gene>
<feature type="domain" description="STAS" evidence="1">
    <location>
        <begin position="23"/>
        <end position="105"/>
    </location>
</feature>
<evidence type="ECO:0000259" key="1">
    <source>
        <dbReference type="PROSITE" id="PS50801"/>
    </source>
</evidence>
<dbReference type="PROSITE" id="PS50801">
    <property type="entry name" value="STAS"/>
    <property type="match status" value="1"/>
</dbReference>
<organism evidence="2 3">
    <name type="scientific">Kordiimonas pumila</name>
    <dbReference type="NCBI Taxonomy" id="2161677"/>
    <lineage>
        <taxon>Bacteria</taxon>
        <taxon>Pseudomonadati</taxon>
        <taxon>Pseudomonadota</taxon>
        <taxon>Alphaproteobacteria</taxon>
        <taxon>Kordiimonadales</taxon>
        <taxon>Kordiimonadaceae</taxon>
        <taxon>Kordiimonas</taxon>
    </lineage>
</organism>
<comment type="caution">
    <text evidence="2">The sequence shown here is derived from an EMBL/GenBank/DDBJ whole genome shotgun (WGS) entry which is preliminary data.</text>
</comment>
<dbReference type="SUPFAM" id="SSF52091">
    <property type="entry name" value="SpoIIaa-like"/>
    <property type="match status" value="1"/>
</dbReference>
<dbReference type="Proteomes" id="UP001595444">
    <property type="component" value="Unassembled WGS sequence"/>
</dbReference>
<dbReference type="Gene3D" id="3.30.750.24">
    <property type="entry name" value="STAS domain"/>
    <property type="match status" value="1"/>
</dbReference>
<dbReference type="InterPro" id="IPR036513">
    <property type="entry name" value="STAS_dom_sf"/>
</dbReference>
<evidence type="ECO:0000313" key="3">
    <source>
        <dbReference type="Proteomes" id="UP001595444"/>
    </source>
</evidence>